<accession>A0A4Z1NGU1</accession>
<organism evidence="7 8">
    <name type="scientific">Venturia nashicola</name>
    <dbReference type="NCBI Taxonomy" id="86259"/>
    <lineage>
        <taxon>Eukaryota</taxon>
        <taxon>Fungi</taxon>
        <taxon>Dikarya</taxon>
        <taxon>Ascomycota</taxon>
        <taxon>Pezizomycotina</taxon>
        <taxon>Dothideomycetes</taxon>
        <taxon>Pleosporomycetidae</taxon>
        <taxon>Venturiales</taxon>
        <taxon>Venturiaceae</taxon>
        <taxon>Venturia</taxon>
    </lineage>
</organism>
<comment type="similarity">
    <text evidence="6">Belongs to the class I-like SAM-binding methyltransferase superfamily. Cation-dependent O-methyltransferase family.</text>
</comment>
<dbReference type="PANTHER" id="PTHR43836">
    <property type="entry name" value="CATECHOL O-METHYLTRANSFERASE 1-RELATED"/>
    <property type="match status" value="1"/>
</dbReference>
<dbReference type="PROSITE" id="PS51682">
    <property type="entry name" value="SAM_OMT_I"/>
    <property type="match status" value="1"/>
</dbReference>
<gene>
    <name evidence="7" type="ORF">E6O75_ATG08713</name>
</gene>
<evidence type="ECO:0000256" key="6">
    <source>
        <dbReference type="ARBA" id="ARBA00023453"/>
    </source>
</evidence>
<comment type="caution">
    <text evidence="7">The sequence shown here is derived from an EMBL/GenBank/DDBJ whole genome shotgun (WGS) entry which is preliminary data.</text>
</comment>
<dbReference type="GO" id="GO:0006584">
    <property type="term" value="P:catecholamine metabolic process"/>
    <property type="evidence" value="ECO:0007669"/>
    <property type="project" value="UniProtKB-KW"/>
</dbReference>
<dbReference type="Proteomes" id="UP000298493">
    <property type="component" value="Unassembled WGS sequence"/>
</dbReference>
<evidence type="ECO:0000256" key="4">
    <source>
        <dbReference type="ARBA" id="ARBA00022691"/>
    </source>
</evidence>
<evidence type="ECO:0000256" key="2">
    <source>
        <dbReference type="ARBA" id="ARBA00022603"/>
    </source>
</evidence>
<dbReference type="GO" id="GO:0032259">
    <property type="term" value="P:methylation"/>
    <property type="evidence" value="ECO:0007669"/>
    <property type="project" value="UniProtKB-KW"/>
</dbReference>
<dbReference type="STRING" id="86259.A0A4Z1NGU1"/>
<keyword evidence="4" id="KW-0949">S-adenosyl-L-methionine</keyword>
<dbReference type="InterPro" id="IPR002935">
    <property type="entry name" value="SAM_O-MeTrfase"/>
</dbReference>
<dbReference type="AlphaFoldDB" id="A0A4Z1NGU1"/>
<dbReference type="PANTHER" id="PTHR43836:SF2">
    <property type="entry name" value="CATECHOL O-METHYLTRANSFERASE 1-RELATED"/>
    <property type="match status" value="1"/>
</dbReference>
<evidence type="ECO:0000256" key="1">
    <source>
        <dbReference type="ARBA" id="ARBA00012880"/>
    </source>
</evidence>
<keyword evidence="2 7" id="KW-0489">Methyltransferase</keyword>
<dbReference type="InterPro" id="IPR029063">
    <property type="entry name" value="SAM-dependent_MTases_sf"/>
</dbReference>
<dbReference type="SUPFAM" id="SSF53335">
    <property type="entry name" value="S-adenosyl-L-methionine-dependent methyltransferases"/>
    <property type="match status" value="1"/>
</dbReference>
<dbReference type="GO" id="GO:0008171">
    <property type="term" value="F:O-methyltransferase activity"/>
    <property type="evidence" value="ECO:0007669"/>
    <property type="project" value="InterPro"/>
</dbReference>
<keyword evidence="8" id="KW-1185">Reference proteome</keyword>
<protein>
    <recommendedName>
        <fullName evidence="1">catechol O-methyltransferase</fullName>
        <ecNumber evidence="1">2.1.1.6</ecNumber>
    </recommendedName>
</protein>
<dbReference type="Gene3D" id="3.40.50.150">
    <property type="entry name" value="Vaccinia Virus protein VP39"/>
    <property type="match status" value="1"/>
</dbReference>
<name>A0A4Z1NGU1_9PEZI</name>
<reference evidence="7 8" key="1">
    <citation type="submission" date="2019-04" db="EMBL/GenBank/DDBJ databases">
        <title>High contiguity whole genome sequence and gene annotation resource for two Venturia nashicola isolates.</title>
        <authorList>
            <person name="Prokchorchik M."/>
            <person name="Won K."/>
            <person name="Lee Y."/>
            <person name="Choi E.D."/>
            <person name="Segonzac C."/>
            <person name="Sohn K.H."/>
        </authorList>
    </citation>
    <scope>NUCLEOTIDE SEQUENCE [LARGE SCALE GENOMIC DNA]</scope>
    <source>
        <strain evidence="7 8">PRI2</strain>
    </source>
</reference>
<evidence type="ECO:0000256" key="3">
    <source>
        <dbReference type="ARBA" id="ARBA00022679"/>
    </source>
</evidence>
<evidence type="ECO:0000313" key="8">
    <source>
        <dbReference type="Proteomes" id="UP000298493"/>
    </source>
</evidence>
<sequence>MLDDVCTGNDATGIKVYSVESEAAIIKAIVDVAGLSNFVEVVEGFSYDVLNGLKQKEDAFVIDVLLLDHWDKYYRSDVELCVELGMLKAGSLIMADNTDFPGASDYMQFVTAEIDQQLPADYVSPRKRFS</sequence>
<dbReference type="EC" id="2.1.1.6" evidence="1"/>
<dbReference type="EMBL" id="SNSC02000022">
    <property type="protein sequence ID" value="TID14567.1"/>
    <property type="molecule type" value="Genomic_DNA"/>
</dbReference>
<keyword evidence="5" id="KW-0128">Catecholamine metabolism</keyword>
<keyword evidence="3 7" id="KW-0808">Transferase</keyword>
<evidence type="ECO:0000256" key="5">
    <source>
        <dbReference type="ARBA" id="ARBA00022939"/>
    </source>
</evidence>
<evidence type="ECO:0000313" key="7">
    <source>
        <dbReference type="EMBL" id="TID14567.1"/>
    </source>
</evidence>
<proteinExistence type="inferred from homology"/>